<feature type="transmembrane region" description="Helical" evidence="1">
    <location>
        <begin position="309"/>
        <end position="329"/>
    </location>
</feature>
<evidence type="ECO:0000313" key="3">
    <source>
        <dbReference type="EMBL" id="MDT0643964.1"/>
    </source>
</evidence>
<dbReference type="Proteomes" id="UP001262889">
    <property type="component" value="Unassembled WGS sequence"/>
</dbReference>
<dbReference type="EMBL" id="JAVRHQ010000019">
    <property type="protein sequence ID" value="MDT0643964.1"/>
    <property type="molecule type" value="Genomic_DNA"/>
</dbReference>
<accession>A0ABU3CCA8</accession>
<evidence type="ECO:0000256" key="1">
    <source>
        <dbReference type="SAM" id="Phobius"/>
    </source>
</evidence>
<feature type="transmembrane region" description="Helical" evidence="1">
    <location>
        <begin position="243"/>
        <end position="261"/>
    </location>
</feature>
<evidence type="ECO:0000259" key="2">
    <source>
        <dbReference type="Pfam" id="PF01757"/>
    </source>
</evidence>
<evidence type="ECO:0000313" key="4">
    <source>
        <dbReference type="Proteomes" id="UP001262889"/>
    </source>
</evidence>
<dbReference type="InterPro" id="IPR050623">
    <property type="entry name" value="Glucan_succinyl_AcylTrfase"/>
</dbReference>
<protein>
    <submittedName>
        <fullName evidence="3">Acyltransferase family protein</fullName>
    </submittedName>
</protein>
<proteinExistence type="predicted"/>
<feature type="transmembrane region" description="Helical" evidence="1">
    <location>
        <begin position="335"/>
        <end position="354"/>
    </location>
</feature>
<feature type="transmembrane region" description="Helical" evidence="1">
    <location>
        <begin position="183"/>
        <end position="206"/>
    </location>
</feature>
<dbReference type="PANTHER" id="PTHR36927">
    <property type="entry name" value="BLR4337 PROTEIN"/>
    <property type="match status" value="1"/>
</dbReference>
<keyword evidence="1" id="KW-1133">Transmembrane helix</keyword>
<dbReference type="RefSeq" id="WP_311535584.1">
    <property type="nucleotide sequence ID" value="NZ_JAVRHQ010000019.1"/>
</dbReference>
<feature type="transmembrane region" description="Helical" evidence="1">
    <location>
        <begin position="54"/>
        <end position="73"/>
    </location>
</feature>
<feature type="transmembrane region" description="Helical" evidence="1">
    <location>
        <begin position="12"/>
        <end position="34"/>
    </location>
</feature>
<feature type="domain" description="Acyltransferase 3" evidence="2">
    <location>
        <begin position="7"/>
        <end position="354"/>
    </location>
</feature>
<dbReference type="Pfam" id="PF01757">
    <property type="entry name" value="Acyl_transf_3"/>
    <property type="match status" value="1"/>
</dbReference>
<keyword evidence="1" id="KW-0812">Transmembrane</keyword>
<feature type="transmembrane region" description="Helical" evidence="1">
    <location>
        <begin position="85"/>
        <end position="106"/>
    </location>
</feature>
<reference evidence="3 4" key="1">
    <citation type="submission" date="2023-09" db="EMBL/GenBank/DDBJ databases">
        <authorList>
            <person name="Rey-Velasco X."/>
        </authorList>
    </citation>
    <scope>NUCLEOTIDE SEQUENCE [LARGE SCALE GENOMIC DNA]</scope>
    <source>
        <strain evidence="3 4">F363</strain>
    </source>
</reference>
<dbReference type="PANTHER" id="PTHR36927:SF3">
    <property type="entry name" value="GLUCANS BIOSYNTHESIS PROTEIN C"/>
    <property type="match status" value="1"/>
</dbReference>
<feature type="transmembrane region" description="Helical" evidence="1">
    <location>
        <begin position="142"/>
        <end position="162"/>
    </location>
</feature>
<feature type="transmembrane region" description="Helical" evidence="1">
    <location>
        <begin position="212"/>
        <end position="231"/>
    </location>
</feature>
<dbReference type="GO" id="GO:0016746">
    <property type="term" value="F:acyltransferase activity"/>
    <property type="evidence" value="ECO:0007669"/>
    <property type="project" value="UniProtKB-KW"/>
</dbReference>
<keyword evidence="3" id="KW-0012">Acyltransferase</keyword>
<gene>
    <name evidence="3" type="ORF">RM553_14090</name>
</gene>
<comment type="caution">
    <text evidence="3">The sequence shown here is derived from an EMBL/GenBank/DDBJ whole genome shotgun (WGS) entry which is preliminary data.</text>
</comment>
<name>A0ABU3CCA8_9FLAO</name>
<keyword evidence="1" id="KW-0472">Membrane</keyword>
<keyword evidence="3" id="KW-0808">Transferase</keyword>
<organism evidence="3 4">
    <name type="scientific">Autumnicola tepida</name>
    <dbReference type="NCBI Taxonomy" id="3075595"/>
    <lineage>
        <taxon>Bacteria</taxon>
        <taxon>Pseudomonadati</taxon>
        <taxon>Bacteroidota</taxon>
        <taxon>Flavobacteriia</taxon>
        <taxon>Flavobacteriales</taxon>
        <taxon>Flavobacteriaceae</taxon>
        <taxon>Autumnicola</taxon>
    </lineage>
</organism>
<sequence>MKNVRRYDLDWLRVLVFALLIIYHVGMFFVPWEWHIKNNEISESLTIPMLFLNQWRIPLLFIISGMGTCFALSKRTWWQFVKERHNRLMVPLLVGMIVVVAPQVYIERILDGSATGNYLDFYLYDYFTKKPYPEGNFSWHHLWFLPYLFIYSILLSPVFILFRKFPQNIFVHLMRKLISTKGGIFLLLLPLLLIFLLLEPLFPVTHSLVGDWYYLALNFIFFFYGYLFISFKNAFWKMVNRCRKTALAIGMISFFIFILSINQPETNLQRAIYVISKFLNIGSWIIAIFGYAAKYLNRKSKLVQYCNRAVYPFYIFHQTVTVVAAYYLYDKDLMIGIKFIILTIVTFLVSWLLFEIVKRSKITCILFGIKPRKDFKGW</sequence>
<keyword evidence="4" id="KW-1185">Reference proteome</keyword>
<feature type="transmembrane region" description="Helical" evidence="1">
    <location>
        <begin position="281"/>
        <end position="297"/>
    </location>
</feature>
<dbReference type="InterPro" id="IPR002656">
    <property type="entry name" value="Acyl_transf_3_dom"/>
</dbReference>